<organism evidence="9 10">
    <name type="scientific">Piscibacillus halophilus</name>
    <dbReference type="NCBI Taxonomy" id="571933"/>
    <lineage>
        <taxon>Bacteria</taxon>
        <taxon>Bacillati</taxon>
        <taxon>Bacillota</taxon>
        <taxon>Bacilli</taxon>
        <taxon>Bacillales</taxon>
        <taxon>Bacillaceae</taxon>
        <taxon>Piscibacillus</taxon>
    </lineage>
</organism>
<dbReference type="PROSITE" id="PS01063">
    <property type="entry name" value="SIGMA70_ECF"/>
    <property type="match status" value="1"/>
</dbReference>
<dbReference type="InterPro" id="IPR036388">
    <property type="entry name" value="WH-like_DNA-bd_sf"/>
</dbReference>
<dbReference type="PANTHER" id="PTHR43133">
    <property type="entry name" value="RNA POLYMERASE ECF-TYPE SIGMA FACTO"/>
    <property type="match status" value="1"/>
</dbReference>
<dbReference type="Gene3D" id="1.10.10.10">
    <property type="entry name" value="Winged helix-like DNA-binding domain superfamily/Winged helix DNA-binding domain"/>
    <property type="match status" value="1"/>
</dbReference>
<feature type="domain" description="RNA polymerase sigma factor 70 region 4 type 2" evidence="8">
    <location>
        <begin position="130"/>
        <end position="180"/>
    </location>
</feature>
<dbReference type="InterPro" id="IPR013325">
    <property type="entry name" value="RNA_pol_sigma_r2"/>
</dbReference>
<dbReference type="OrthoDB" id="9785675at2"/>
<dbReference type="InterPro" id="IPR013249">
    <property type="entry name" value="RNA_pol_sigma70_r4_t2"/>
</dbReference>
<dbReference type="STRING" id="571933.SAMN05216362_11180"/>
<dbReference type="PANTHER" id="PTHR43133:SF60">
    <property type="entry name" value="RNA POLYMERASE SIGMA FACTOR SIGV"/>
    <property type="match status" value="1"/>
</dbReference>
<evidence type="ECO:0000256" key="1">
    <source>
        <dbReference type="ARBA" id="ARBA00010641"/>
    </source>
</evidence>
<dbReference type="Pfam" id="PF04542">
    <property type="entry name" value="Sigma70_r2"/>
    <property type="match status" value="1"/>
</dbReference>
<dbReference type="SUPFAM" id="SSF88946">
    <property type="entry name" value="Sigma2 domain of RNA polymerase sigma factors"/>
    <property type="match status" value="1"/>
</dbReference>
<keyword evidence="2 6" id="KW-0805">Transcription regulation</keyword>
<evidence type="ECO:0000256" key="2">
    <source>
        <dbReference type="ARBA" id="ARBA00023015"/>
    </source>
</evidence>
<dbReference type="GO" id="GO:0006950">
    <property type="term" value="P:response to stress"/>
    <property type="evidence" value="ECO:0007669"/>
    <property type="project" value="UniProtKB-ARBA"/>
</dbReference>
<dbReference type="SUPFAM" id="SSF88659">
    <property type="entry name" value="Sigma3 and sigma4 domains of RNA polymerase sigma factors"/>
    <property type="match status" value="1"/>
</dbReference>
<dbReference type="GO" id="GO:0003677">
    <property type="term" value="F:DNA binding"/>
    <property type="evidence" value="ECO:0007669"/>
    <property type="project" value="UniProtKB-KW"/>
</dbReference>
<dbReference type="GO" id="GO:0006352">
    <property type="term" value="P:DNA-templated transcription initiation"/>
    <property type="evidence" value="ECO:0007669"/>
    <property type="project" value="InterPro"/>
</dbReference>
<evidence type="ECO:0000256" key="4">
    <source>
        <dbReference type="ARBA" id="ARBA00023125"/>
    </source>
</evidence>
<dbReference type="InterPro" id="IPR039425">
    <property type="entry name" value="RNA_pol_sigma-70-like"/>
</dbReference>
<dbReference type="Proteomes" id="UP000199427">
    <property type="component" value="Unassembled WGS sequence"/>
</dbReference>
<dbReference type="Pfam" id="PF08281">
    <property type="entry name" value="Sigma70_r4_2"/>
    <property type="match status" value="1"/>
</dbReference>
<sequence>MDFRLNQLIKQVKKGNHEAFGEIIDYYQHGVYQHCYRMLGNHHDAQEITQETFVRAYTSIQSFKHKNKFAPWLYRIATNLTIDWMRKKKPLHILDQPISDDYSSTHLDQINSEGPTPEDCLEIQELNDTVQEALLELPIKYRSVIVLKYVRDLSLQEIAESLDLPVGTVKTHLHRGREALRKSLVKTIRS</sequence>
<reference evidence="9 10" key="1">
    <citation type="submission" date="2016-10" db="EMBL/GenBank/DDBJ databases">
        <authorList>
            <person name="de Groot N.N."/>
        </authorList>
    </citation>
    <scope>NUCLEOTIDE SEQUENCE [LARGE SCALE GENOMIC DNA]</scope>
    <source>
        <strain evidence="9 10">DSM 21633</strain>
    </source>
</reference>
<evidence type="ECO:0000256" key="6">
    <source>
        <dbReference type="RuleBase" id="RU000716"/>
    </source>
</evidence>
<dbReference type="CDD" id="cd06171">
    <property type="entry name" value="Sigma70_r4"/>
    <property type="match status" value="1"/>
</dbReference>
<keyword evidence="5 6" id="KW-0804">Transcription</keyword>
<dbReference type="InterPro" id="IPR000838">
    <property type="entry name" value="RNA_pol_sigma70_ECF_CS"/>
</dbReference>
<comment type="similarity">
    <text evidence="1 6">Belongs to the sigma-70 factor family. ECF subfamily.</text>
</comment>
<name>A0A1H9FAB7_9BACI</name>
<keyword evidence="3 6" id="KW-0731">Sigma factor</keyword>
<evidence type="ECO:0000313" key="9">
    <source>
        <dbReference type="EMBL" id="SEQ34849.1"/>
    </source>
</evidence>
<evidence type="ECO:0000313" key="10">
    <source>
        <dbReference type="Proteomes" id="UP000199427"/>
    </source>
</evidence>
<dbReference type="AlphaFoldDB" id="A0A1H9FAB7"/>
<dbReference type="NCBIfam" id="TIGR02937">
    <property type="entry name" value="sigma70-ECF"/>
    <property type="match status" value="1"/>
</dbReference>
<evidence type="ECO:0000259" key="7">
    <source>
        <dbReference type="Pfam" id="PF04542"/>
    </source>
</evidence>
<dbReference type="Gene3D" id="1.10.1740.10">
    <property type="match status" value="1"/>
</dbReference>
<dbReference type="NCBIfam" id="NF007223">
    <property type="entry name" value="PRK09641.1"/>
    <property type="match status" value="1"/>
</dbReference>
<dbReference type="EMBL" id="FOES01000011">
    <property type="protein sequence ID" value="SEQ34849.1"/>
    <property type="molecule type" value="Genomic_DNA"/>
</dbReference>
<evidence type="ECO:0000259" key="8">
    <source>
        <dbReference type="Pfam" id="PF08281"/>
    </source>
</evidence>
<evidence type="ECO:0000256" key="5">
    <source>
        <dbReference type="ARBA" id="ARBA00023163"/>
    </source>
</evidence>
<dbReference type="InterPro" id="IPR014284">
    <property type="entry name" value="RNA_pol_sigma-70_dom"/>
</dbReference>
<evidence type="ECO:0000256" key="3">
    <source>
        <dbReference type="ARBA" id="ARBA00023082"/>
    </source>
</evidence>
<dbReference type="InterPro" id="IPR007627">
    <property type="entry name" value="RNA_pol_sigma70_r2"/>
</dbReference>
<keyword evidence="10" id="KW-1185">Reference proteome</keyword>
<dbReference type="GO" id="GO:0016987">
    <property type="term" value="F:sigma factor activity"/>
    <property type="evidence" value="ECO:0007669"/>
    <property type="project" value="UniProtKB-KW"/>
</dbReference>
<dbReference type="RefSeq" id="WP_091773361.1">
    <property type="nucleotide sequence ID" value="NZ_CAESCL010000082.1"/>
</dbReference>
<feature type="domain" description="RNA polymerase sigma-70 region 2" evidence="7">
    <location>
        <begin position="24"/>
        <end position="89"/>
    </location>
</feature>
<accession>A0A1H9FAB7</accession>
<protein>
    <recommendedName>
        <fullName evidence="6">RNA polymerase sigma factor</fullName>
    </recommendedName>
</protein>
<dbReference type="InterPro" id="IPR013324">
    <property type="entry name" value="RNA_pol_sigma_r3/r4-like"/>
</dbReference>
<proteinExistence type="inferred from homology"/>
<keyword evidence="4 6" id="KW-0238">DNA-binding</keyword>
<gene>
    <name evidence="9" type="ORF">SAMN05216362_11180</name>
</gene>